<accession>A0ABP7PKF8</accession>
<dbReference type="Proteomes" id="UP001500742">
    <property type="component" value="Unassembled WGS sequence"/>
</dbReference>
<proteinExistence type="predicted"/>
<reference evidence="2" key="1">
    <citation type="journal article" date="2019" name="Int. J. Syst. Evol. Microbiol.">
        <title>The Global Catalogue of Microorganisms (GCM) 10K type strain sequencing project: providing services to taxonomists for standard genome sequencing and annotation.</title>
        <authorList>
            <consortium name="The Broad Institute Genomics Platform"/>
            <consortium name="The Broad Institute Genome Sequencing Center for Infectious Disease"/>
            <person name="Wu L."/>
            <person name="Ma J."/>
        </authorList>
    </citation>
    <scope>NUCLEOTIDE SEQUENCE [LARGE SCALE GENOMIC DNA]</scope>
    <source>
        <strain evidence="2">JCM 16601</strain>
    </source>
</reference>
<sequence>MEPEIIKLQLFDKQEQITASLYVQQLSEDTFRMIENELFNCRLTYGTEFKIRINKNGEHEIVKIINDSNFVTRRFFLSAQFKESEYRVLGDEIMRQGGFWQVDFGSIATINLPKECELDIDEIFKTFDFKPGEIVD</sequence>
<organism evidence="1 2">
    <name type="scientific">Mucilaginibacter dorajii</name>
    <dbReference type="NCBI Taxonomy" id="692994"/>
    <lineage>
        <taxon>Bacteria</taxon>
        <taxon>Pseudomonadati</taxon>
        <taxon>Bacteroidota</taxon>
        <taxon>Sphingobacteriia</taxon>
        <taxon>Sphingobacteriales</taxon>
        <taxon>Sphingobacteriaceae</taxon>
        <taxon>Mucilaginibacter</taxon>
    </lineage>
</organism>
<gene>
    <name evidence="1" type="ORF">GCM10022210_14720</name>
</gene>
<dbReference type="RefSeq" id="WP_259089038.1">
    <property type="nucleotide sequence ID" value="NZ_BAAAZC010000009.1"/>
</dbReference>
<evidence type="ECO:0000313" key="1">
    <source>
        <dbReference type="EMBL" id="GAA3967125.1"/>
    </source>
</evidence>
<name>A0ABP7PKF8_9SPHI</name>
<evidence type="ECO:0008006" key="3">
    <source>
        <dbReference type="Google" id="ProtNLM"/>
    </source>
</evidence>
<keyword evidence="2" id="KW-1185">Reference proteome</keyword>
<evidence type="ECO:0000313" key="2">
    <source>
        <dbReference type="Proteomes" id="UP001500742"/>
    </source>
</evidence>
<protein>
    <recommendedName>
        <fullName evidence="3">CYTH domain-containing protein</fullName>
    </recommendedName>
</protein>
<dbReference type="EMBL" id="BAAAZC010000009">
    <property type="protein sequence ID" value="GAA3967125.1"/>
    <property type="molecule type" value="Genomic_DNA"/>
</dbReference>
<comment type="caution">
    <text evidence="1">The sequence shown here is derived from an EMBL/GenBank/DDBJ whole genome shotgun (WGS) entry which is preliminary data.</text>
</comment>